<dbReference type="Gene3D" id="3.60.40.10">
    <property type="entry name" value="PPM-type phosphatase domain"/>
    <property type="match status" value="1"/>
</dbReference>
<dbReference type="InterPro" id="IPR001932">
    <property type="entry name" value="PPM-type_phosphatase-like_dom"/>
</dbReference>
<evidence type="ECO:0000313" key="3">
    <source>
        <dbReference type="Proteomes" id="UP000177913"/>
    </source>
</evidence>
<feature type="domain" description="PPM-type phosphatase" evidence="1">
    <location>
        <begin position="23"/>
        <end position="277"/>
    </location>
</feature>
<evidence type="ECO:0000313" key="2">
    <source>
        <dbReference type="EMBL" id="OGK24968.1"/>
    </source>
</evidence>
<dbReference type="Pfam" id="PF00481">
    <property type="entry name" value="PP2C"/>
    <property type="match status" value="1"/>
</dbReference>
<dbReference type="CDD" id="cd00143">
    <property type="entry name" value="PP2Cc"/>
    <property type="match status" value="1"/>
</dbReference>
<evidence type="ECO:0000259" key="1">
    <source>
        <dbReference type="PROSITE" id="PS51746"/>
    </source>
</evidence>
<proteinExistence type="predicted"/>
<name>A0A1F7H1C9_9BACT</name>
<dbReference type="SMART" id="SM00332">
    <property type="entry name" value="PP2Cc"/>
    <property type="match status" value="1"/>
</dbReference>
<dbReference type="InterPro" id="IPR036457">
    <property type="entry name" value="PPM-type-like_dom_sf"/>
</dbReference>
<reference evidence="2 3" key="1">
    <citation type="journal article" date="2016" name="Nat. Commun.">
        <title>Thousands of microbial genomes shed light on interconnected biogeochemical processes in an aquifer system.</title>
        <authorList>
            <person name="Anantharaman K."/>
            <person name="Brown C.T."/>
            <person name="Hug L.A."/>
            <person name="Sharon I."/>
            <person name="Castelle C.J."/>
            <person name="Probst A.J."/>
            <person name="Thomas B.C."/>
            <person name="Singh A."/>
            <person name="Wilkins M.J."/>
            <person name="Karaoz U."/>
            <person name="Brodie E.L."/>
            <person name="Williams K.H."/>
            <person name="Hubbard S.S."/>
            <person name="Banfield J.F."/>
        </authorList>
    </citation>
    <scope>NUCLEOTIDE SEQUENCE [LARGE SCALE GENOMIC DNA]</scope>
</reference>
<dbReference type="PROSITE" id="PS51746">
    <property type="entry name" value="PPM_2"/>
    <property type="match status" value="1"/>
</dbReference>
<dbReference type="AlphaFoldDB" id="A0A1F7H1C9"/>
<dbReference type="SMART" id="SM00331">
    <property type="entry name" value="PP2C_SIG"/>
    <property type="match status" value="1"/>
</dbReference>
<gene>
    <name evidence="2" type="ORF">A3C25_02755</name>
</gene>
<accession>A0A1F7H1C9</accession>
<sequence>MQDGSFYPMDVQGARPSEMINTRISFWSAMRAGRTLEGTQYHLKYLGYRAWVGKNSSGAIIAVICDGVSRARGPLMAEHLSTEVSRAVGTPPASLIEAAQKGWANARREAGNEVSASTITAVQIQGNKAHYIHVGDSRFYILRNGQLTQITKDHNEYSQRVQDLMTNQKLSLDAARNQADREGAKKNKLTKAIRTDYRRMTQPDIGKVRVFHGDVLLLVSDGIEKYIKDNHLKTALEATLNNHPQNPAVALVDMALTRGQALRKEQIDDISAVMLKLE</sequence>
<organism evidence="2 3">
    <name type="scientific">Candidatus Roizmanbacteria bacterium RIFCSPHIGHO2_02_FULL_38_11</name>
    <dbReference type="NCBI Taxonomy" id="1802039"/>
    <lineage>
        <taxon>Bacteria</taxon>
        <taxon>Candidatus Roizmaniibacteriota</taxon>
    </lineage>
</organism>
<dbReference type="SUPFAM" id="SSF81606">
    <property type="entry name" value="PP2C-like"/>
    <property type="match status" value="1"/>
</dbReference>
<comment type="caution">
    <text evidence="2">The sequence shown here is derived from an EMBL/GenBank/DDBJ whole genome shotgun (WGS) entry which is preliminary data.</text>
</comment>
<protein>
    <recommendedName>
        <fullName evidence="1">PPM-type phosphatase domain-containing protein</fullName>
    </recommendedName>
</protein>
<dbReference type="EMBL" id="MFZO01000021">
    <property type="protein sequence ID" value="OGK24968.1"/>
    <property type="molecule type" value="Genomic_DNA"/>
</dbReference>
<dbReference type="Proteomes" id="UP000177913">
    <property type="component" value="Unassembled WGS sequence"/>
</dbReference>